<sequence>MSEKLQSVLKMFSDFDENQLVRILSCFKRKCVSKNDVLLHEGSICKEFYFVKTGCVRIFFVDKNGHEKTRYIMLDNHIGTALTSFISQKPSIEMIEALEDTELLAISHADFYRLNSQMDNWRNFYQRILEMAYSFQNRKIEQRVTLTAKQRYEIILNENPALVQQVSNKILASYLDIREETLSRLKSK</sequence>
<keyword evidence="3" id="KW-1185">Reference proteome</keyword>
<dbReference type="CDD" id="cd00038">
    <property type="entry name" value="CAP_ED"/>
    <property type="match status" value="1"/>
</dbReference>
<organism evidence="2 3">
    <name type="scientific">Sphingobacterium alimentarium</name>
    <dbReference type="NCBI Taxonomy" id="797292"/>
    <lineage>
        <taxon>Bacteria</taxon>
        <taxon>Pseudomonadati</taxon>
        <taxon>Bacteroidota</taxon>
        <taxon>Sphingobacteriia</taxon>
        <taxon>Sphingobacteriales</taxon>
        <taxon>Sphingobacteriaceae</taxon>
        <taxon>Sphingobacterium</taxon>
    </lineage>
</organism>
<protein>
    <submittedName>
        <fullName evidence="2">CRP-like cAMP-binding protein</fullName>
    </submittedName>
</protein>
<dbReference type="OrthoDB" id="1092431at2"/>
<feature type="domain" description="Cyclic nucleotide-binding" evidence="1">
    <location>
        <begin position="11"/>
        <end position="114"/>
    </location>
</feature>
<name>A0A4R3VYY9_9SPHI</name>
<evidence type="ECO:0000313" key="3">
    <source>
        <dbReference type="Proteomes" id="UP000295197"/>
    </source>
</evidence>
<proteinExistence type="predicted"/>
<dbReference type="PROSITE" id="PS50042">
    <property type="entry name" value="CNMP_BINDING_3"/>
    <property type="match status" value="1"/>
</dbReference>
<dbReference type="SMART" id="SM00100">
    <property type="entry name" value="cNMP"/>
    <property type="match status" value="1"/>
</dbReference>
<dbReference type="InterPro" id="IPR014710">
    <property type="entry name" value="RmlC-like_jellyroll"/>
</dbReference>
<comment type="caution">
    <text evidence="2">The sequence shown here is derived from an EMBL/GenBank/DDBJ whole genome shotgun (WGS) entry which is preliminary data.</text>
</comment>
<dbReference type="Gene3D" id="2.60.120.10">
    <property type="entry name" value="Jelly Rolls"/>
    <property type="match status" value="1"/>
</dbReference>
<gene>
    <name evidence="2" type="ORF">EDC17_100456</name>
</gene>
<dbReference type="InterPro" id="IPR018490">
    <property type="entry name" value="cNMP-bd_dom_sf"/>
</dbReference>
<dbReference type="AlphaFoldDB" id="A0A4R3VYY9"/>
<accession>A0A4R3VYY9</accession>
<dbReference type="RefSeq" id="WP_065719268.1">
    <property type="nucleotide sequence ID" value="NZ_SMBZ01000004.1"/>
</dbReference>
<reference evidence="2 3" key="1">
    <citation type="submission" date="2019-03" db="EMBL/GenBank/DDBJ databases">
        <title>Genomic Encyclopedia of Type Strains, Phase IV (KMG-IV): sequencing the most valuable type-strain genomes for metagenomic binning, comparative biology and taxonomic classification.</title>
        <authorList>
            <person name="Goeker M."/>
        </authorList>
    </citation>
    <scope>NUCLEOTIDE SEQUENCE [LARGE SCALE GENOMIC DNA]</scope>
    <source>
        <strain evidence="2 3">DSM 22362</strain>
    </source>
</reference>
<dbReference type="Pfam" id="PF00027">
    <property type="entry name" value="cNMP_binding"/>
    <property type="match status" value="1"/>
</dbReference>
<dbReference type="Proteomes" id="UP000295197">
    <property type="component" value="Unassembled WGS sequence"/>
</dbReference>
<dbReference type="EMBL" id="SMBZ01000004">
    <property type="protein sequence ID" value="TCV19534.1"/>
    <property type="molecule type" value="Genomic_DNA"/>
</dbReference>
<dbReference type="SUPFAM" id="SSF51206">
    <property type="entry name" value="cAMP-binding domain-like"/>
    <property type="match status" value="1"/>
</dbReference>
<evidence type="ECO:0000259" key="1">
    <source>
        <dbReference type="PROSITE" id="PS50042"/>
    </source>
</evidence>
<evidence type="ECO:0000313" key="2">
    <source>
        <dbReference type="EMBL" id="TCV19534.1"/>
    </source>
</evidence>
<dbReference type="InterPro" id="IPR000595">
    <property type="entry name" value="cNMP-bd_dom"/>
</dbReference>